<dbReference type="STRING" id="882082.SaccyDRAFT_0033"/>
<feature type="transmembrane region" description="Helical" evidence="1">
    <location>
        <begin position="186"/>
        <end position="203"/>
    </location>
</feature>
<keyword evidence="1" id="KW-0472">Membrane</keyword>
<feature type="transmembrane region" description="Helical" evidence="1">
    <location>
        <begin position="116"/>
        <end position="141"/>
    </location>
</feature>
<dbReference type="eggNOG" id="ENOG502ZQ8A">
    <property type="taxonomic scope" value="Bacteria"/>
</dbReference>
<dbReference type="AlphaFoldDB" id="H5XPE1"/>
<keyword evidence="1" id="KW-1133">Transmembrane helix</keyword>
<reference evidence="2 3" key="1">
    <citation type="submission" date="2011-11" db="EMBL/GenBank/DDBJ databases">
        <title>The Noncontiguous Finished sequence of Saccharomonospora cyanea NA-134.</title>
        <authorList>
            <consortium name="US DOE Joint Genome Institute"/>
            <person name="Lucas S."/>
            <person name="Han J."/>
            <person name="Lapidus A."/>
            <person name="Cheng J.-F."/>
            <person name="Goodwin L."/>
            <person name="Pitluck S."/>
            <person name="Peters L."/>
            <person name="Ovchinnikova G."/>
            <person name="Lu M."/>
            <person name="Detter J.C."/>
            <person name="Han C."/>
            <person name="Tapia R."/>
            <person name="Land M."/>
            <person name="Hauser L."/>
            <person name="Kyrpides N."/>
            <person name="Ivanova N."/>
            <person name="Pagani I."/>
            <person name="Brambilla E.-M."/>
            <person name="Klenk H.-P."/>
            <person name="Woyke T."/>
        </authorList>
    </citation>
    <scope>NUCLEOTIDE SEQUENCE [LARGE SCALE GENOMIC DNA]</scope>
    <source>
        <strain evidence="2 3">NA-134</strain>
    </source>
</reference>
<sequence>MKVTTRAAGNLVGVGLAGFMVWAVAVEAAMPSWFDPDDSCPGATGVERSYFPPSATCVHGDGRVVDHISRPETVVLAIVFVLLAAVVVTGLAVLGWRLLRHDQADLGKPKPKRPALHVLGAALLGVVAGAVARAAVILASLTAGPPGGATAFVAVALWAIGVASALDRAVGPGRGGSSGSYRRGTALVLAGATALLVLVVVTWDEYAEHNTLLGPAWAIAAGAGVFALLAAVQWIRWPVRRRSARTV</sequence>
<keyword evidence="1" id="KW-0812">Transmembrane</keyword>
<organism evidence="2 3">
    <name type="scientific">Saccharomonospora cyanea NA-134</name>
    <dbReference type="NCBI Taxonomy" id="882082"/>
    <lineage>
        <taxon>Bacteria</taxon>
        <taxon>Bacillati</taxon>
        <taxon>Actinomycetota</taxon>
        <taxon>Actinomycetes</taxon>
        <taxon>Pseudonocardiales</taxon>
        <taxon>Pseudonocardiaceae</taxon>
        <taxon>Saccharomonospora</taxon>
    </lineage>
</organism>
<feature type="transmembrane region" description="Helical" evidence="1">
    <location>
        <begin position="215"/>
        <end position="235"/>
    </location>
</feature>
<evidence type="ECO:0000256" key="1">
    <source>
        <dbReference type="SAM" id="Phobius"/>
    </source>
</evidence>
<feature type="transmembrane region" description="Helical" evidence="1">
    <location>
        <begin position="74"/>
        <end position="96"/>
    </location>
</feature>
<dbReference type="RefSeq" id="WP_005452458.1">
    <property type="nucleotide sequence ID" value="NZ_CM001440.1"/>
</dbReference>
<name>H5XPE1_9PSEU</name>
<dbReference type="Proteomes" id="UP000002791">
    <property type="component" value="Chromosome"/>
</dbReference>
<accession>H5XPE1</accession>
<feature type="transmembrane region" description="Helical" evidence="1">
    <location>
        <begin position="7"/>
        <end position="25"/>
    </location>
</feature>
<proteinExistence type="predicted"/>
<protein>
    <submittedName>
        <fullName evidence="2">Uncharacterized protein</fullName>
    </submittedName>
</protein>
<dbReference type="EMBL" id="CM001440">
    <property type="protein sequence ID" value="EHR58975.1"/>
    <property type="molecule type" value="Genomic_DNA"/>
</dbReference>
<dbReference type="HOGENOM" id="CLU_1141928_0_0_11"/>
<evidence type="ECO:0000313" key="2">
    <source>
        <dbReference type="EMBL" id="EHR58975.1"/>
    </source>
</evidence>
<gene>
    <name evidence="2" type="ORF">SaccyDRAFT_0033</name>
</gene>
<feature type="transmembrane region" description="Helical" evidence="1">
    <location>
        <begin position="147"/>
        <end position="166"/>
    </location>
</feature>
<keyword evidence="3" id="KW-1185">Reference proteome</keyword>
<evidence type="ECO:0000313" key="3">
    <source>
        <dbReference type="Proteomes" id="UP000002791"/>
    </source>
</evidence>